<protein>
    <recommendedName>
        <fullName evidence="3">Retrotransposon gag domain-containing protein</fullName>
    </recommendedName>
</protein>
<dbReference type="Gramene" id="C.cajan_26624.t">
    <property type="protein sequence ID" value="C.cajan_26624.t"/>
    <property type="gene ID" value="C.cajan_26624"/>
</dbReference>
<dbReference type="PANTHER" id="PTHR37610">
    <property type="entry name" value="CCHC-TYPE DOMAIN-CONTAINING PROTEIN"/>
    <property type="match status" value="1"/>
</dbReference>
<dbReference type="Pfam" id="PF14223">
    <property type="entry name" value="Retrotran_gag_2"/>
    <property type="match status" value="1"/>
</dbReference>
<sequence length="114" mass="13795">MTLHGRKWKAENSLIMSWMINSMECSIGKPYLFLSTAQEVWEAAKDCYSDFENSSRIYDLKKLWQSKQGGQDVTTYYHLFLTLWQELDQCYEEDWENPKDAERFKKREENDRVY</sequence>
<dbReference type="EMBL" id="KQ483426">
    <property type="protein sequence ID" value="KYP52273.1"/>
    <property type="molecule type" value="Genomic_DNA"/>
</dbReference>
<evidence type="ECO:0000313" key="2">
    <source>
        <dbReference type="Proteomes" id="UP000075243"/>
    </source>
</evidence>
<dbReference type="PANTHER" id="PTHR37610:SF75">
    <property type="entry name" value="RETROTRANSPOSON COPIA-LIKE N-TERMINAL DOMAIN-CONTAINING PROTEIN"/>
    <property type="match status" value="1"/>
</dbReference>
<gene>
    <name evidence="1" type="ORF">KK1_025877</name>
</gene>
<proteinExistence type="predicted"/>
<name>A0A151SBX0_CAJCA</name>
<organism evidence="1 2">
    <name type="scientific">Cajanus cajan</name>
    <name type="common">Pigeon pea</name>
    <name type="synonym">Cajanus indicus</name>
    <dbReference type="NCBI Taxonomy" id="3821"/>
    <lineage>
        <taxon>Eukaryota</taxon>
        <taxon>Viridiplantae</taxon>
        <taxon>Streptophyta</taxon>
        <taxon>Embryophyta</taxon>
        <taxon>Tracheophyta</taxon>
        <taxon>Spermatophyta</taxon>
        <taxon>Magnoliopsida</taxon>
        <taxon>eudicotyledons</taxon>
        <taxon>Gunneridae</taxon>
        <taxon>Pentapetalae</taxon>
        <taxon>rosids</taxon>
        <taxon>fabids</taxon>
        <taxon>Fabales</taxon>
        <taxon>Fabaceae</taxon>
        <taxon>Papilionoideae</taxon>
        <taxon>50 kb inversion clade</taxon>
        <taxon>NPAAA clade</taxon>
        <taxon>indigoferoid/millettioid clade</taxon>
        <taxon>Phaseoleae</taxon>
        <taxon>Cajanus</taxon>
    </lineage>
</organism>
<dbReference type="AlphaFoldDB" id="A0A151SBX0"/>
<evidence type="ECO:0000313" key="1">
    <source>
        <dbReference type="EMBL" id="KYP52273.1"/>
    </source>
</evidence>
<evidence type="ECO:0008006" key="3">
    <source>
        <dbReference type="Google" id="ProtNLM"/>
    </source>
</evidence>
<keyword evidence="2" id="KW-1185">Reference proteome</keyword>
<accession>A0A151SBX0</accession>
<reference evidence="1" key="1">
    <citation type="journal article" date="2012" name="Nat. Biotechnol.">
        <title>Draft genome sequence of pigeonpea (Cajanus cajan), an orphan legume crop of resource-poor farmers.</title>
        <authorList>
            <person name="Varshney R.K."/>
            <person name="Chen W."/>
            <person name="Li Y."/>
            <person name="Bharti A.K."/>
            <person name="Saxena R.K."/>
            <person name="Schlueter J.A."/>
            <person name="Donoghue M.T."/>
            <person name="Azam S."/>
            <person name="Fan G."/>
            <person name="Whaley A.M."/>
            <person name="Farmer A.D."/>
            <person name="Sheridan J."/>
            <person name="Iwata A."/>
            <person name="Tuteja R."/>
            <person name="Penmetsa R.V."/>
            <person name="Wu W."/>
            <person name="Upadhyaya H.D."/>
            <person name="Yang S.P."/>
            <person name="Shah T."/>
            <person name="Saxena K.B."/>
            <person name="Michael T."/>
            <person name="McCombie W.R."/>
            <person name="Yang B."/>
            <person name="Zhang G."/>
            <person name="Yang H."/>
            <person name="Wang J."/>
            <person name="Spillane C."/>
            <person name="Cook D.R."/>
            <person name="May G.D."/>
            <person name="Xu X."/>
            <person name="Jackson S.A."/>
        </authorList>
    </citation>
    <scope>NUCLEOTIDE SEQUENCE [LARGE SCALE GENOMIC DNA]</scope>
</reference>
<dbReference type="Proteomes" id="UP000075243">
    <property type="component" value="Unassembled WGS sequence"/>
</dbReference>